<dbReference type="InterPro" id="IPR004675">
    <property type="entry name" value="AhpD_core"/>
</dbReference>
<sequence>MSQRLNPPEANPALYKALITLEMQIRQSGLPHGLMELVKTRASQINGCAFCIHMHSADALKAGETPQRLLLLSAWRESSLYTAQERAALAWTEALTLLPQTGAPDPDYAAAAEQFSPAELVALTTLIGMINLWNRLGVGFRLEHPRS</sequence>
<comment type="caution">
    <text evidence="2">The sequence shown here is derived from an EMBL/GenBank/DDBJ whole genome shotgun (WGS) entry which is preliminary data.</text>
</comment>
<dbReference type="EMBL" id="JAETWB010000001">
    <property type="protein sequence ID" value="MBL6076876.1"/>
    <property type="molecule type" value="Genomic_DNA"/>
</dbReference>
<organism evidence="2 3">
    <name type="scientific">Belnapia arida</name>
    <dbReference type="NCBI Taxonomy" id="2804533"/>
    <lineage>
        <taxon>Bacteria</taxon>
        <taxon>Pseudomonadati</taxon>
        <taxon>Pseudomonadota</taxon>
        <taxon>Alphaproteobacteria</taxon>
        <taxon>Acetobacterales</taxon>
        <taxon>Roseomonadaceae</taxon>
        <taxon>Belnapia</taxon>
    </lineage>
</organism>
<dbReference type="PANTHER" id="PTHR34846">
    <property type="entry name" value="4-CARBOXYMUCONOLACTONE DECARBOXYLASE FAMILY PROTEIN (AFU_ORTHOLOGUE AFUA_6G11590)"/>
    <property type="match status" value="1"/>
</dbReference>
<dbReference type="InterPro" id="IPR003779">
    <property type="entry name" value="CMD-like"/>
</dbReference>
<dbReference type="Gene3D" id="1.20.1290.10">
    <property type="entry name" value="AhpD-like"/>
    <property type="match status" value="1"/>
</dbReference>
<dbReference type="Pfam" id="PF02627">
    <property type="entry name" value="CMD"/>
    <property type="match status" value="1"/>
</dbReference>
<reference evidence="2 3" key="1">
    <citation type="submission" date="2021-01" db="EMBL/GenBank/DDBJ databases">
        <title>Belnapia mucosa sp. nov. and Belnapia arida sp. nov., isolated from the Tabernas Desert (Almeria, Spain).</title>
        <authorList>
            <person name="Molina-Menor E."/>
            <person name="Vidal-Verdu A."/>
            <person name="Calonge A."/>
            <person name="Satari L."/>
            <person name="Pereto J."/>
            <person name="Porcar M."/>
        </authorList>
    </citation>
    <scope>NUCLEOTIDE SEQUENCE [LARGE SCALE GENOMIC DNA]</scope>
    <source>
        <strain evidence="2 3">T18</strain>
    </source>
</reference>
<dbReference type="NCBIfam" id="TIGR00778">
    <property type="entry name" value="ahpD_dom"/>
    <property type="match status" value="1"/>
</dbReference>
<accession>A0ABS1TWQ6</accession>
<evidence type="ECO:0000259" key="1">
    <source>
        <dbReference type="Pfam" id="PF02627"/>
    </source>
</evidence>
<dbReference type="Proteomes" id="UP000660885">
    <property type="component" value="Unassembled WGS sequence"/>
</dbReference>
<dbReference type="RefSeq" id="WP_202830033.1">
    <property type="nucleotide sequence ID" value="NZ_JAETWB010000001.1"/>
</dbReference>
<dbReference type="SUPFAM" id="SSF69118">
    <property type="entry name" value="AhpD-like"/>
    <property type="match status" value="1"/>
</dbReference>
<gene>
    <name evidence="2" type="ORF">JMJ56_02590</name>
</gene>
<evidence type="ECO:0000313" key="2">
    <source>
        <dbReference type="EMBL" id="MBL6076876.1"/>
    </source>
</evidence>
<feature type="domain" description="Carboxymuconolactone decarboxylase-like" evidence="1">
    <location>
        <begin position="12"/>
        <end position="94"/>
    </location>
</feature>
<dbReference type="PANTHER" id="PTHR34846:SF10">
    <property type="entry name" value="CYTOPLASMIC PROTEIN"/>
    <property type="match status" value="1"/>
</dbReference>
<name>A0ABS1TWQ6_9PROT</name>
<dbReference type="InterPro" id="IPR029032">
    <property type="entry name" value="AhpD-like"/>
</dbReference>
<protein>
    <submittedName>
        <fullName evidence="2">Carboxymuconolactone decarboxylase family protein</fullName>
    </submittedName>
</protein>
<evidence type="ECO:0000313" key="3">
    <source>
        <dbReference type="Proteomes" id="UP000660885"/>
    </source>
</evidence>
<keyword evidence="3" id="KW-1185">Reference proteome</keyword>
<proteinExistence type="predicted"/>